<dbReference type="Gene3D" id="3.40.30.10">
    <property type="entry name" value="Glutaredoxin"/>
    <property type="match status" value="3"/>
</dbReference>
<dbReference type="GO" id="GO:0031397">
    <property type="term" value="P:negative regulation of protein ubiquitination"/>
    <property type="evidence" value="ECO:0007669"/>
    <property type="project" value="TreeGrafter"/>
</dbReference>
<proteinExistence type="predicted"/>
<sequence>MVGYNWVGTRHSPSSVGDFGTGLHYFPPVFGTFTLLPLGELEHSLLGICGTLGISPNHPTLNEIQCPDDDHSSKVNMWSIMSKVRIEAFLCGGGHRKLLPWRNCPPYFMARAARLSGTDPDDEELEEVPNPQFDLAGITCGHCLVPFWTFLWKLRSIGKAIIKMHSSRKLLVILAFSKALCRDSFVFLFGDQIFSRGYSRNLVIAMIIYFLLSIINFHRRPGLRQTLGRGERRQAVNCRLFFFICGVYTKQSEKYIAEDNPCTYISGELLKDKELCLQACVPVGMKRLLQKKRDWMKKTSITFVIHKNCETEAGDYGYEDFTKELQQVAKDSLKLQRENSTARYHHGRIFQGSSRRQTAGKRTERSIPIASVAKGRPLASTSRLIGVRLAAVLRPNWSNSTRKLHSDKKLEIVFVSSDKSDKECEEYYKEMPWLVLPYADRERKDSISKKYKVSGIPTLVLLDGKDGKESKDILKDVKLVNNKKEEKSLTIWLERLLDFTSLPTGTVDKRASTSTSKTCHGCLLKPYNDEKGKALSRHFGVQGIPTLILVDENRKVISSNGRTLISNDTEGENFPWKPKPLSALDEMTVSTVNDEACLIYFTDGEEASIKKAQDIIKPVAEKFFKVAKEKDEDPPVFFFYTKGDETSDSLCEFAQIPDDDNLLVILDIPSQNVYISEEDVLTREGVEKFVMDFTNNKLEGKKLKG</sequence>
<accession>A0A9W9Z4X0</accession>
<dbReference type="Proteomes" id="UP001163046">
    <property type="component" value="Unassembled WGS sequence"/>
</dbReference>
<dbReference type="PANTHER" id="PTHR46472">
    <property type="entry name" value="NUCLEOREDOXIN"/>
    <property type="match status" value="1"/>
</dbReference>
<dbReference type="EMBL" id="MU826826">
    <property type="protein sequence ID" value="KAJ7375112.1"/>
    <property type="molecule type" value="Genomic_DNA"/>
</dbReference>
<comment type="caution">
    <text evidence="2">The sequence shown here is derived from an EMBL/GenBank/DDBJ whole genome shotgun (WGS) entry which is preliminary data.</text>
</comment>
<dbReference type="Pfam" id="PF13905">
    <property type="entry name" value="Thioredoxin_8"/>
    <property type="match status" value="1"/>
</dbReference>
<gene>
    <name evidence="2" type="ORF">OS493_001849</name>
</gene>
<dbReference type="GO" id="GO:0004791">
    <property type="term" value="F:thioredoxin-disulfide reductase (NADPH) activity"/>
    <property type="evidence" value="ECO:0007669"/>
    <property type="project" value="TreeGrafter"/>
</dbReference>
<keyword evidence="3" id="KW-1185">Reference proteome</keyword>
<dbReference type="AlphaFoldDB" id="A0A9W9Z4X0"/>
<feature type="domain" description="Thioredoxin-like fold" evidence="1">
    <location>
        <begin position="399"/>
        <end position="468"/>
    </location>
</feature>
<dbReference type="SUPFAM" id="SSF52833">
    <property type="entry name" value="Thioredoxin-like"/>
    <property type="match status" value="1"/>
</dbReference>
<dbReference type="GO" id="GO:0030178">
    <property type="term" value="P:negative regulation of Wnt signaling pathway"/>
    <property type="evidence" value="ECO:0007669"/>
    <property type="project" value="TreeGrafter"/>
</dbReference>
<evidence type="ECO:0000313" key="2">
    <source>
        <dbReference type="EMBL" id="KAJ7375112.1"/>
    </source>
</evidence>
<organism evidence="2 3">
    <name type="scientific">Desmophyllum pertusum</name>
    <dbReference type="NCBI Taxonomy" id="174260"/>
    <lineage>
        <taxon>Eukaryota</taxon>
        <taxon>Metazoa</taxon>
        <taxon>Cnidaria</taxon>
        <taxon>Anthozoa</taxon>
        <taxon>Hexacorallia</taxon>
        <taxon>Scleractinia</taxon>
        <taxon>Caryophylliina</taxon>
        <taxon>Caryophylliidae</taxon>
        <taxon>Desmophyllum</taxon>
    </lineage>
</organism>
<dbReference type="PANTHER" id="PTHR46472:SF1">
    <property type="entry name" value="NUCLEOREDOXIN"/>
    <property type="match status" value="1"/>
</dbReference>
<dbReference type="InterPro" id="IPR012336">
    <property type="entry name" value="Thioredoxin-like_fold"/>
</dbReference>
<dbReference type="InterPro" id="IPR036249">
    <property type="entry name" value="Thioredoxin-like_sf"/>
</dbReference>
<dbReference type="OrthoDB" id="189920at2759"/>
<reference evidence="2" key="1">
    <citation type="submission" date="2023-01" db="EMBL/GenBank/DDBJ databases">
        <title>Genome assembly of the deep-sea coral Lophelia pertusa.</title>
        <authorList>
            <person name="Herrera S."/>
            <person name="Cordes E."/>
        </authorList>
    </citation>
    <scope>NUCLEOTIDE SEQUENCE</scope>
    <source>
        <strain evidence="2">USNM1676648</strain>
        <tissue evidence="2">Polyp</tissue>
    </source>
</reference>
<name>A0A9W9Z4X0_9CNID</name>
<protein>
    <recommendedName>
        <fullName evidence="1">Thioredoxin-like fold domain-containing protein</fullName>
    </recommendedName>
</protein>
<dbReference type="GO" id="GO:0005634">
    <property type="term" value="C:nucleus"/>
    <property type="evidence" value="ECO:0007669"/>
    <property type="project" value="TreeGrafter"/>
</dbReference>
<evidence type="ECO:0000313" key="3">
    <source>
        <dbReference type="Proteomes" id="UP001163046"/>
    </source>
</evidence>
<evidence type="ECO:0000259" key="1">
    <source>
        <dbReference type="Pfam" id="PF13905"/>
    </source>
</evidence>